<comment type="caution">
    <text evidence="10">The sequence shown here is derived from an EMBL/GenBank/DDBJ whole genome shotgun (WGS) entry which is preliminary data.</text>
</comment>
<evidence type="ECO:0000259" key="8">
    <source>
        <dbReference type="PROSITE" id="PS50111"/>
    </source>
</evidence>
<dbReference type="EMBL" id="QLAG01000006">
    <property type="protein sequence ID" value="TLX64299.1"/>
    <property type="molecule type" value="Genomic_DNA"/>
</dbReference>
<dbReference type="GO" id="GO:0006935">
    <property type="term" value="P:chemotaxis"/>
    <property type="evidence" value="ECO:0007669"/>
    <property type="project" value="UniProtKB-ARBA"/>
</dbReference>
<keyword evidence="4" id="KW-0472">Membrane</keyword>
<evidence type="ECO:0000256" key="5">
    <source>
        <dbReference type="ARBA" id="ARBA00023224"/>
    </source>
</evidence>
<dbReference type="InterPro" id="IPR004089">
    <property type="entry name" value="MCPsignal_dom"/>
</dbReference>
<keyword evidence="5 7" id="KW-0807">Transducer</keyword>
<gene>
    <name evidence="10" type="ORF">DN820_06455</name>
</gene>
<dbReference type="PANTHER" id="PTHR32089:SF119">
    <property type="entry name" value="METHYL-ACCEPTING CHEMOTAXIS PROTEIN CTPL"/>
    <property type="match status" value="1"/>
</dbReference>
<dbReference type="InterPro" id="IPR003660">
    <property type="entry name" value="HAMP_dom"/>
</dbReference>
<dbReference type="Gene3D" id="1.10.287.950">
    <property type="entry name" value="Methyl-accepting chemotaxis protein"/>
    <property type="match status" value="1"/>
</dbReference>
<evidence type="ECO:0000256" key="3">
    <source>
        <dbReference type="ARBA" id="ARBA00022989"/>
    </source>
</evidence>
<dbReference type="GO" id="GO:0007165">
    <property type="term" value="P:signal transduction"/>
    <property type="evidence" value="ECO:0007669"/>
    <property type="project" value="UniProtKB-KW"/>
</dbReference>
<dbReference type="CDD" id="cd11386">
    <property type="entry name" value="MCP_signal"/>
    <property type="match status" value="1"/>
</dbReference>
<evidence type="ECO:0000313" key="10">
    <source>
        <dbReference type="EMBL" id="TLX64299.1"/>
    </source>
</evidence>
<dbReference type="FunFam" id="1.10.287.950:FF:000001">
    <property type="entry name" value="Methyl-accepting chemotaxis sensory transducer"/>
    <property type="match status" value="1"/>
</dbReference>
<protein>
    <submittedName>
        <fullName evidence="10">Methyl-accepting chemotaxis protein</fullName>
    </submittedName>
</protein>
<dbReference type="RefSeq" id="WP_138411230.1">
    <property type="nucleotide sequence ID" value="NZ_QLAG01000006.1"/>
</dbReference>
<feature type="domain" description="Methyl-accepting transducer" evidence="8">
    <location>
        <begin position="384"/>
        <end position="620"/>
    </location>
</feature>
<dbReference type="PANTHER" id="PTHR32089">
    <property type="entry name" value="METHYL-ACCEPTING CHEMOTAXIS PROTEIN MCPB"/>
    <property type="match status" value="1"/>
</dbReference>
<organism evidence="10 11">
    <name type="scientific">Stutzerimonas nosocomialis</name>
    <dbReference type="NCBI Taxonomy" id="1056496"/>
    <lineage>
        <taxon>Bacteria</taxon>
        <taxon>Pseudomonadati</taxon>
        <taxon>Pseudomonadota</taxon>
        <taxon>Gammaproteobacteria</taxon>
        <taxon>Pseudomonadales</taxon>
        <taxon>Pseudomonadaceae</taxon>
        <taxon>Stutzerimonas</taxon>
    </lineage>
</organism>
<sequence length="656" mass="69887">MRLKSLTTLNTLLLVGVCAALAATLWWSERALEKPYLLMARYLGISQQFQHDVAQHIQGYLASGDAVRHSEALQALQALEGELHQAMPASLLDQVLPTLEDLLQFSAGDLLAAGKLAGDPQGLLLQAEREMAAALGTLQGYAAKAQASVAADYQGVLFTSAQHLLRLAHARGRMMNSGRDELAGDIDQILQLLSADARRLDSLPALGVSEVQNSTADNFAALLGLERDVEADKPAEDPAASVKRDFASLVSRYPAELQRTLESTRQRTTLAEASLRKLADLQNALAALEPAVRQEHGRIQGEVRLVQAIIIGFILLIALAIDRLQRQLTRTLGGLAPALGAWAAGDFSRPAAVRSRTRELLDIETSLNHLRTYLLQLVGTLRQHAVEVTDSSGRLAQMSNELHQGAQRQAGGTAQIRDSLGELEATIQQVADGANQAAGASRDASRAVAQGQQVIGESLGELRGLVEAVQRNEQAIEHLASETSSIGNILGVIRAIAEQTNLLALNAAIEAARAGSNGRGFAVVAEEVRSLAQRSSAATEEIQKRIVSLQQAAQHSVEGMRAQAAQAEATARGAKSADGALEQIVAAIATIGSMADQIAQATAQQSETVSEIRSNSEGIHQLGDANLEHIRRGRDQSETLLKLGSDLSAATQTFRI</sequence>
<dbReference type="PROSITE" id="PS50111">
    <property type="entry name" value="CHEMOTAXIS_TRANSDUC_2"/>
    <property type="match status" value="1"/>
</dbReference>
<evidence type="ECO:0000256" key="1">
    <source>
        <dbReference type="ARBA" id="ARBA00004141"/>
    </source>
</evidence>
<dbReference type="SUPFAM" id="SSF58104">
    <property type="entry name" value="Methyl-accepting chemotaxis protein (MCP) signaling domain"/>
    <property type="match status" value="1"/>
</dbReference>
<proteinExistence type="inferred from homology"/>
<reference evidence="10 11" key="1">
    <citation type="journal article" date="2017" name="Eur. J. Clin. Microbiol. Infect. Dis.">
        <title>Uncommonly isolated clinical Pseudomonas: identification and phylogenetic assignation.</title>
        <authorList>
            <person name="Mulet M."/>
            <person name="Gomila M."/>
            <person name="Ramirez A."/>
            <person name="Cardew S."/>
            <person name="Moore E.R."/>
            <person name="Lalucat J."/>
            <person name="Garcia-Valdes E."/>
        </authorList>
    </citation>
    <scope>NUCLEOTIDE SEQUENCE [LARGE SCALE GENOMIC DNA]</scope>
    <source>
        <strain evidence="10 11">SD129</strain>
    </source>
</reference>
<dbReference type="GO" id="GO:0016020">
    <property type="term" value="C:membrane"/>
    <property type="evidence" value="ECO:0007669"/>
    <property type="project" value="UniProtKB-SubCell"/>
</dbReference>
<dbReference type="PROSITE" id="PS50885">
    <property type="entry name" value="HAMP"/>
    <property type="match status" value="1"/>
</dbReference>
<evidence type="ECO:0000313" key="11">
    <source>
        <dbReference type="Proteomes" id="UP000306753"/>
    </source>
</evidence>
<keyword evidence="11" id="KW-1185">Reference proteome</keyword>
<accession>A0A5R9QGG8</accession>
<dbReference type="SMART" id="SM00283">
    <property type="entry name" value="MA"/>
    <property type="match status" value="1"/>
</dbReference>
<comment type="similarity">
    <text evidence="6">Belongs to the methyl-accepting chemotaxis (MCP) protein family.</text>
</comment>
<feature type="domain" description="HAMP" evidence="9">
    <location>
        <begin position="326"/>
        <end position="379"/>
    </location>
</feature>
<evidence type="ECO:0000256" key="7">
    <source>
        <dbReference type="PROSITE-ProRule" id="PRU00284"/>
    </source>
</evidence>
<comment type="subcellular location">
    <subcellularLocation>
        <location evidence="1">Membrane</location>
        <topology evidence="1">Multi-pass membrane protein</topology>
    </subcellularLocation>
</comment>
<name>A0A5R9QGG8_9GAMM</name>
<dbReference type="Pfam" id="PF00015">
    <property type="entry name" value="MCPsignal"/>
    <property type="match status" value="1"/>
</dbReference>
<dbReference type="Proteomes" id="UP000306753">
    <property type="component" value="Unassembled WGS sequence"/>
</dbReference>
<evidence type="ECO:0000259" key="9">
    <source>
        <dbReference type="PROSITE" id="PS50885"/>
    </source>
</evidence>
<evidence type="ECO:0000256" key="6">
    <source>
        <dbReference type="ARBA" id="ARBA00029447"/>
    </source>
</evidence>
<evidence type="ECO:0000256" key="2">
    <source>
        <dbReference type="ARBA" id="ARBA00022692"/>
    </source>
</evidence>
<keyword evidence="3" id="KW-1133">Transmembrane helix</keyword>
<keyword evidence="2" id="KW-0812">Transmembrane</keyword>
<dbReference type="AlphaFoldDB" id="A0A5R9QGG8"/>
<evidence type="ECO:0000256" key="4">
    <source>
        <dbReference type="ARBA" id="ARBA00023136"/>
    </source>
</evidence>